<feature type="transmembrane region" description="Helical" evidence="1">
    <location>
        <begin position="283"/>
        <end position="304"/>
    </location>
</feature>
<keyword evidence="1" id="KW-0472">Membrane</keyword>
<evidence type="ECO:0000313" key="2">
    <source>
        <dbReference type="EMBL" id="TWH21908.1"/>
    </source>
</evidence>
<proteinExistence type="predicted"/>
<evidence type="ECO:0000313" key="3">
    <source>
        <dbReference type="Proteomes" id="UP000317303"/>
    </source>
</evidence>
<reference evidence="2 3" key="1">
    <citation type="submission" date="2019-07" db="EMBL/GenBank/DDBJ databases">
        <title>R&amp;d 2014.</title>
        <authorList>
            <person name="Klenk H.-P."/>
        </authorList>
    </citation>
    <scope>NUCLEOTIDE SEQUENCE [LARGE SCALE GENOMIC DNA]</scope>
    <source>
        <strain evidence="2 3">DSM 43194</strain>
    </source>
</reference>
<dbReference type="Proteomes" id="UP000317303">
    <property type="component" value="Unassembled WGS sequence"/>
</dbReference>
<dbReference type="RefSeq" id="WP_036875470.1">
    <property type="nucleotide sequence ID" value="NZ_JOIJ01000001.1"/>
</dbReference>
<comment type="caution">
    <text evidence="2">The sequence shown here is derived from an EMBL/GenBank/DDBJ whole genome shotgun (WGS) entry which is preliminary data.</text>
</comment>
<name>A0A660CEA1_9PSEU</name>
<protein>
    <recommendedName>
        <fullName evidence="4">4-amino-4-deoxy-L-arabinose transferase-like glycosyltransferase</fullName>
    </recommendedName>
</protein>
<evidence type="ECO:0008006" key="4">
    <source>
        <dbReference type="Google" id="ProtNLM"/>
    </source>
</evidence>
<gene>
    <name evidence="2" type="ORF">JD82_03778</name>
</gene>
<keyword evidence="3" id="KW-1185">Reference proteome</keyword>
<keyword evidence="1" id="KW-0812">Transmembrane</keyword>
<feature type="transmembrane region" description="Helical" evidence="1">
    <location>
        <begin position="197"/>
        <end position="216"/>
    </location>
</feature>
<feature type="transmembrane region" description="Helical" evidence="1">
    <location>
        <begin position="358"/>
        <end position="380"/>
    </location>
</feature>
<feature type="transmembrane region" description="Helical" evidence="1">
    <location>
        <begin position="85"/>
        <end position="104"/>
    </location>
</feature>
<feature type="transmembrane region" description="Helical" evidence="1">
    <location>
        <begin position="252"/>
        <end position="276"/>
    </location>
</feature>
<accession>A0A660CEA1</accession>
<keyword evidence="1" id="KW-1133">Transmembrane helix</keyword>
<dbReference type="AlphaFoldDB" id="A0A660CEA1"/>
<dbReference type="EMBL" id="VLJV01000001">
    <property type="protein sequence ID" value="TWH21908.1"/>
    <property type="molecule type" value="Genomic_DNA"/>
</dbReference>
<feature type="transmembrane region" description="Helical" evidence="1">
    <location>
        <begin position="160"/>
        <end position="185"/>
    </location>
</feature>
<feature type="transmembrane region" description="Helical" evidence="1">
    <location>
        <begin position="116"/>
        <end position="148"/>
    </location>
</feature>
<sequence length="516" mass="54698">MPPTMRTAGIVVASAAAGLLAFLLTRTSLTDDAYITLTYARNLAVHGEWGIIPDAAANSATSPLNVLLLALATLLTRLVGDAQPILALGVVTVAATAALGWAWARMAARLRFGTPVALLGVAVVVTNPFVLSAIGLEVLLVPAVLAWLAAATVERRPVVFGVAAGVAILVRLDLIVFVLVMVAVAGARALGRGWWRALVAMIAVALPWYLLSWLTFGSAVPDTLVIKQSQDGLFDPWTYASGLGLYLRSADVAVLASLVPAALGVVALLVAVVVRLTVTRRPALGAAAGLGAGGVAYFLVYTALGVGPYHWYYAPPLTSLAMCGVLAAGAWWGLRRAHPEQQEDGAGQQEDRTDRRPAGATGAAAVMAVMAVVVAATVVVEVGRGVPWRSPVIFGNWASAEDYARVGEEIGRIVGDDVVRSPGEIGTLAYFCECRIVDPFSDRGRIPELLDERLADSGTVGKALLEFNYLWFDRDREPLTPRYRILYDRGLGHGPNTWNVHSDAKGTGHFRLVRIM</sequence>
<evidence type="ECO:0000256" key="1">
    <source>
        <dbReference type="SAM" id="Phobius"/>
    </source>
</evidence>
<organism evidence="2 3">
    <name type="scientific">Prauserella rugosa</name>
    <dbReference type="NCBI Taxonomy" id="43354"/>
    <lineage>
        <taxon>Bacteria</taxon>
        <taxon>Bacillati</taxon>
        <taxon>Actinomycetota</taxon>
        <taxon>Actinomycetes</taxon>
        <taxon>Pseudonocardiales</taxon>
        <taxon>Pseudonocardiaceae</taxon>
        <taxon>Prauserella</taxon>
    </lineage>
</organism>
<feature type="transmembrane region" description="Helical" evidence="1">
    <location>
        <begin position="310"/>
        <end position="334"/>
    </location>
</feature>